<proteinExistence type="predicted"/>
<feature type="transmembrane region" description="Helical" evidence="1">
    <location>
        <begin position="20"/>
        <end position="42"/>
    </location>
</feature>
<accession>A0A4R0X7U6</accession>
<keyword evidence="1" id="KW-0812">Transmembrane</keyword>
<keyword evidence="1" id="KW-1133">Transmembrane helix</keyword>
<dbReference type="Proteomes" id="UP000294200">
    <property type="component" value="Unassembled WGS sequence"/>
</dbReference>
<name>A0A4R0X7U6_9BURK</name>
<comment type="caution">
    <text evidence="2">The sequence shown here is derived from an EMBL/GenBank/DDBJ whole genome shotgun (WGS) entry which is preliminary data.</text>
</comment>
<evidence type="ECO:0000256" key="1">
    <source>
        <dbReference type="SAM" id="Phobius"/>
    </source>
</evidence>
<organism evidence="2 3">
    <name type="scientific">Paraburkholderia steynii</name>
    <dbReference type="NCBI Taxonomy" id="1245441"/>
    <lineage>
        <taxon>Bacteria</taxon>
        <taxon>Pseudomonadati</taxon>
        <taxon>Pseudomonadota</taxon>
        <taxon>Betaproteobacteria</taxon>
        <taxon>Burkholderiales</taxon>
        <taxon>Burkholderiaceae</taxon>
        <taxon>Paraburkholderia</taxon>
    </lineage>
</organism>
<evidence type="ECO:0000313" key="2">
    <source>
        <dbReference type="EMBL" id="TCG02709.1"/>
    </source>
</evidence>
<reference evidence="2 3" key="1">
    <citation type="submission" date="2017-02" db="EMBL/GenBank/DDBJ databases">
        <title>Paraburkholderia sophoroidis sp. nov. and Paraburkholderia steynii sp. nov. rhizobial symbionts of the fynbos legume Hypocalyptus sophoroides.</title>
        <authorList>
            <person name="Steenkamp E.T."/>
            <person name="Beukes C.W."/>
            <person name="Van Zyl E."/>
            <person name="Avontuur J."/>
            <person name="Chan W.Y."/>
            <person name="Hassen A."/>
            <person name="Palmer M."/>
            <person name="Mthombeni L."/>
            <person name="Phalane F."/>
            <person name="Sereme K."/>
            <person name="Venter S.N."/>
        </authorList>
    </citation>
    <scope>NUCLEOTIDE SEQUENCE [LARGE SCALE GENOMIC DNA]</scope>
    <source>
        <strain evidence="2 3">HC1.1ba</strain>
    </source>
</reference>
<dbReference type="AlphaFoldDB" id="A0A4R0X7U6"/>
<sequence length="64" mass="7535">MDANDRLGRYYTKFKALPFFTRRAIIFGASLALWWFGALLASMHVNNNLCRRASSHGRRRRYLV</sequence>
<evidence type="ECO:0000313" key="3">
    <source>
        <dbReference type="Proteomes" id="UP000294200"/>
    </source>
</evidence>
<protein>
    <submittedName>
        <fullName evidence="2">Uncharacterized protein</fullName>
    </submittedName>
</protein>
<gene>
    <name evidence="2" type="ORF">BZM27_53850</name>
</gene>
<keyword evidence="3" id="KW-1185">Reference proteome</keyword>
<keyword evidence="1" id="KW-0472">Membrane</keyword>
<dbReference type="EMBL" id="MWML01000832">
    <property type="protein sequence ID" value="TCG02709.1"/>
    <property type="molecule type" value="Genomic_DNA"/>
</dbReference>